<keyword evidence="2" id="KW-1133">Transmembrane helix</keyword>
<sequence>MREELGKTFDLSLDEELGTDELALRRLLHGAVDELEPSQGALDHLRRAVPARRARKRQAVVGLAAAALFVGMAVPAFVHVANSGGAADDRPSIAGHGQEAQGGTGWEKGNGDSEKVKEKPSGKASSKSEKEKRKDKAKGPGKGSSGSDAGRGAGGGTGGGADAPGGVPASSPTCGAGQLSAGSAGTGAADAEGKVYGTFRISNVSATACTVAGSGGWGFQTTGAADSARIGVVDHTSGDAATGLPDPSLETTGLLLEPGAAYEVKFAWVPSDSCPTTGTPPDPTPTGDPAAGGTTVGGTGPGGGSGGTETGGADGGTADGGTGGEQEQTGTDTQLGTEDGGTMDGSVTVIHTPGAGGSSAAATIPNACAGTIYRTGVLAAS</sequence>
<evidence type="ECO:0000313" key="4">
    <source>
        <dbReference type="Proteomes" id="UP000095759"/>
    </source>
</evidence>
<name>A0A1E5PIY6_9ACTN</name>
<keyword evidence="4" id="KW-1185">Reference proteome</keyword>
<feature type="compositionally biased region" description="Low complexity" evidence="1">
    <location>
        <begin position="325"/>
        <end position="337"/>
    </location>
</feature>
<dbReference type="Proteomes" id="UP000095759">
    <property type="component" value="Unassembled WGS sequence"/>
</dbReference>
<feature type="compositionally biased region" description="Gly residues" evidence="1">
    <location>
        <begin position="140"/>
        <end position="163"/>
    </location>
</feature>
<feature type="region of interest" description="Disordered" evidence="1">
    <location>
        <begin position="85"/>
        <end position="188"/>
    </location>
</feature>
<evidence type="ECO:0008006" key="5">
    <source>
        <dbReference type="Google" id="ProtNLM"/>
    </source>
</evidence>
<dbReference type="EMBL" id="MEHJ01000001">
    <property type="protein sequence ID" value="OEJ29487.1"/>
    <property type="molecule type" value="Genomic_DNA"/>
</dbReference>
<gene>
    <name evidence="3" type="ORF">AS594_16365</name>
</gene>
<proteinExistence type="predicted"/>
<organism evidence="3 4">
    <name type="scientific">Streptomyces agglomeratus</name>
    <dbReference type="NCBI Taxonomy" id="285458"/>
    <lineage>
        <taxon>Bacteria</taxon>
        <taxon>Bacillati</taxon>
        <taxon>Actinomycetota</taxon>
        <taxon>Actinomycetes</taxon>
        <taxon>Kitasatosporales</taxon>
        <taxon>Streptomycetaceae</taxon>
        <taxon>Streptomyces</taxon>
    </lineage>
</organism>
<feature type="region of interest" description="Disordered" evidence="1">
    <location>
        <begin position="273"/>
        <end position="346"/>
    </location>
</feature>
<evidence type="ECO:0000313" key="3">
    <source>
        <dbReference type="EMBL" id="OEJ29487.1"/>
    </source>
</evidence>
<accession>A0A1E5PIY6</accession>
<comment type="caution">
    <text evidence="3">The sequence shown here is derived from an EMBL/GenBank/DDBJ whole genome shotgun (WGS) entry which is preliminary data.</text>
</comment>
<evidence type="ECO:0000256" key="2">
    <source>
        <dbReference type="SAM" id="Phobius"/>
    </source>
</evidence>
<feature type="compositionally biased region" description="Basic and acidic residues" evidence="1">
    <location>
        <begin position="109"/>
        <end position="138"/>
    </location>
</feature>
<dbReference type="STRING" id="285458.BGM19_20570"/>
<keyword evidence="2" id="KW-0472">Membrane</keyword>
<keyword evidence="2" id="KW-0812">Transmembrane</keyword>
<feature type="compositionally biased region" description="Gly residues" evidence="1">
    <location>
        <begin position="294"/>
        <end position="324"/>
    </location>
</feature>
<feature type="transmembrane region" description="Helical" evidence="2">
    <location>
        <begin position="60"/>
        <end position="81"/>
    </location>
</feature>
<feature type="compositionally biased region" description="Low complexity" evidence="1">
    <location>
        <begin position="164"/>
        <end position="188"/>
    </location>
</feature>
<evidence type="ECO:0000256" key="1">
    <source>
        <dbReference type="SAM" id="MobiDB-lite"/>
    </source>
</evidence>
<reference evidence="3 4" key="1">
    <citation type="submission" date="2016-08" db="EMBL/GenBank/DDBJ databases">
        <title>Complete genome sequence of Streptomyces agglomeratus strain 6-3-2, a novel anti-MRSA actinomycete isolated from Wuli of Tebit, China.</title>
        <authorList>
            <person name="Chen X."/>
        </authorList>
    </citation>
    <scope>NUCLEOTIDE SEQUENCE [LARGE SCALE GENOMIC DNA]</scope>
    <source>
        <strain evidence="3 4">6-3-2</strain>
    </source>
</reference>
<protein>
    <recommendedName>
        <fullName evidence="5">DUF4232 domain-containing protein</fullName>
    </recommendedName>
</protein>
<dbReference type="AlphaFoldDB" id="A0A1E5PIY6"/>